<keyword evidence="6" id="KW-0066">ATP synthesis</keyword>
<protein>
    <submittedName>
        <fullName evidence="7">Uncharacterized protein</fullName>
    </submittedName>
</protein>
<evidence type="ECO:0000256" key="2">
    <source>
        <dbReference type="ARBA" id="ARBA00022448"/>
    </source>
</evidence>
<dbReference type="GO" id="GO:0046933">
    <property type="term" value="F:proton-transporting ATP synthase activity, rotational mechanism"/>
    <property type="evidence" value="ECO:0007669"/>
    <property type="project" value="InterPro"/>
</dbReference>
<evidence type="ECO:0000256" key="5">
    <source>
        <dbReference type="ARBA" id="ARBA00023136"/>
    </source>
</evidence>
<evidence type="ECO:0000313" key="8">
    <source>
        <dbReference type="Proteomes" id="UP000176308"/>
    </source>
</evidence>
<dbReference type="InterPro" id="IPR000711">
    <property type="entry name" value="ATPase_OSCP/dsu"/>
</dbReference>
<organism evidence="7 8">
    <name type="scientific">Candidatus Staskawiczbacteria bacterium RIFCSPLOWO2_01_FULL_33_9</name>
    <dbReference type="NCBI Taxonomy" id="1802211"/>
    <lineage>
        <taxon>Bacteria</taxon>
        <taxon>Candidatus Staskawicziibacteriota</taxon>
    </lineage>
</organism>
<dbReference type="EMBL" id="MHOX01000032">
    <property type="protein sequence ID" value="OGZ70236.1"/>
    <property type="molecule type" value="Genomic_DNA"/>
</dbReference>
<keyword evidence="4" id="KW-0406">Ion transport</keyword>
<reference evidence="7 8" key="1">
    <citation type="journal article" date="2016" name="Nat. Commun.">
        <title>Thousands of microbial genomes shed light on interconnected biogeochemical processes in an aquifer system.</title>
        <authorList>
            <person name="Anantharaman K."/>
            <person name="Brown C.T."/>
            <person name="Hug L.A."/>
            <person name="Sharon I."/>
            <person name="Castelle C.J."/>
            <person name="Probst A.J."/>
            <person name="Thomas B.C."/>
            <person name="Singh A."/>
            <person name="Wilkins M.J."/>
            <person name="Karaoz U."/>
            <person name="Brodie E.L."/>
            <person name="Williams K.H."/>
            <person name="Hubbard S.S."/>
            <person name="Banfield J.F."/>
        </authorList>
    </citation>
    <scope>NUCLEOTIDE SEQUENCE [LARGE SCALE GENOMIC DNA]</scope>
</reference>
<keyword evidence="3" id="KW-0375">Hydrogen ion transport</keyword>
<dbReference type="GO" id="GO:0016020">
    <property type="term" value="C:membrane"/>
    <property type="evidence" value="ECO:0007669"/>
    <property type="project" value="UniProtKB-SubCell"/>
</dbReference>
<dbReference type="AlphaFoldDB" id="A0A1G2I5Z7"/>
<keyword evidence="2" id="KW-0813">Transport</keyword>
<name>A0A1G2I5Z7_9BACT</name>
<evidence type="ECO:0000313" key="7">
    <source>
        <dbReference type="EMBL" id="OGZ70236.1"/>
    </source>
</evidence>
<proteinExistence type="predicted"/>
<evidence type="ECO:0000256" key="6">
    <source>
        <dbReference type="ARBA" id="ARBA00023310"/>
    </source>
</evidence>
<evidence type="ECO:0000256" key="4">
    <source>
        <dbReference type="ARBA" id="ARBA00023065"/>
    </source>
</evidence>
<sequence length="125" mass="14667">MKYKSKEYAKALVWLILKEKSPVQEKKLTDNFLKLLEKNGDNIKIKEILNLTETLFFKQTGRKKIILETARKMSSKQKDLFSHLVKKGDIVQEKINEDLIAGVKIIINNEKQIDFSMQKKLQNIF</sequence>
<gene>
    <name evidence="7" type="ORF">A2904_00745</name>
</gene>
<evidence type="ECO:0000256" key="1">
    <source>
        <dbReference type="ARBA" id="ARBA00004370"/>
    </source>
</evidence>
<keyword evidence="5" id="KW-0472">Membrane</keyword>
<comment type="caution">
    <text evidence="7">The sequence shown here is derived from an EMBL/GenBank/DDBJ whole genome shotgun (WGS) entry which is preliminary data.</text>
</comment>
<dbReference type="Pfam" id="PF00213">
    <property type="entry name" value="OSCP"/>
    <property type="match status" value="1"/>
</dbReference>
<dbReference type="Proteomes" id="UP000176308">
    <property type="component" value="Unassembled WGS sequence"/>
</dbReference>
<accession>A0A1G2I5Z7</accession>
<comment type="subcellular location">
    <subcellularLocation>
        <location evidence="1">Membrane</location>
    </subcellularLocation>
</comment>
<evidence type="ECO:0000256" key="3">
    <source>
        <dbReference type="ARBA" id="ARBA00022781"/>
    </source>
</evidence>